<dbReference type="EMBL" id="OIVN01006223">
    <property type="protein sequence ID" value="SPD28162.1"/>
    <property type="molecule type" value="Genomic_DNA"/>
</dbReference>
<dbReference type="GO" id="GO:0003697">
    <property type="term" value="F:single-stranded DNA binding"/>
    <property type="evidence" value="ECO:0007669"/>
    <property type="project" value="InterPro"/>
</dbReference>
<dbReference type="InterPro" id="IPR027032">
    <property type="entry name" value="Twinkle-like"/>
</dbReference>
<feature type="domain" description="Toprim" evidence="1">
    <location>
        <begin position="273"/>
        <end position="362"/>
    </location>
</feature>
<dbReference type="AlphaFoldDB" id="A0A2N9ITH4"/>
<proteinExistence type="predicted"/>
<gene>
    <name evidence="2" type="ORF">FSB_LOCUS56044</name>
</gene>
<accession>A0A2N9ITH4</accession>
<name>A0A2N9ITH4_FAGSY</name>
<dbReference type="SMART" id="SM00493">
    <property type="entry name" value="TOPRIM"/>
    <property type="match status" value="1"/>
</dbReference>
<dbReference type="CDD" id="cd01029">
    <property type="entry name" value="TOPRIM_primases"/>
    <property type="match status" value="1"/>
</dbReference>
<dbReference type="InterPro" id="IPR006171">
    <property type="entry name" value="TOPRIM_dom"/>
</dbReference>
<dbReference type="PANTHER" id="PTHR12873:SF6">
    <property type="entry name" value="TOPRIM DOMAIN-CONTAINING PROTEIN"/>
    <property type="match status" value="1"/>
</dbReference>
<organism evidence="2">
    <name type="scientific">Fagus sylvatica</name>
    <name type="common">Beechnut</name>
    <dbReference type="NCBI Taxonomy" id="28930"/>
    <lineage>
        <taxon>Eukaryota</taxon>
        <taxon>Viridiplantae</taxon>
        <taxon>Streptophyta</taxon>
        <taxon>Embryophyta</taxon>
        <taxon>Tracheophyta</taxon>
        <taxon>Spermatophyta</taxon>
        <taxon>Magnoliopsida</taxon>
        <taxon>eudicotyledons</taxon>
        <taxon>Gunneridae</taxon>
        <taxon>Pentapetalae</taxon>
        <taxon>rosids</taxon>
        <taxon>fabids</taxon>
        <taxon>Fagales</taxon>
        <taxon>Fagaceae</taxon>
        <taxon>Fagus</taxon>
    </lineage>
</organism>
<dbReference type="PANTHER" id="PTHR12873">
    <property type="entry name" value="T7-LIKE MITOCHONDRIAL DNA HELICASE"/>
    <property type="match status" value="1"/>
</dbReference>
<dbReference type="Pfam" id="PF13662">
    <property type="entry name" value="Toprim_4"/>
    <property type="match status" value="1"/>
</dbReference>
<dbReference type="InterPro" id="IPR034154">
    <property type="entry name" value="TOPRIM_DnaG/twinkle"/>
</dbReference>
<dbReference type="SUPFAM" id="SSF56731">
    <property type="entry name" value="DNA primase core"/>
    <property type="match status" value="1"/>
</dbReference>
<evidence type="ECO:0000313" key="2">
    <source>
        <dbReference type="EMBL" id="SPD28162.1"/>
    </source>
</evidence>
<sequence length="382" mass="42829">MAVIHHCLYRPLASTTFWPNRLGRVWPLSFSHTHNNTTPPPSSPPYQPNTSTRISSQIGVAIDDSDKVRLLKHKMELLDIKCDDFVTPGRYHHLYCPKCKGGQSMVRSLSLHIIQDGGFAMWRCFHTECGWAGQVFADGRAAYNGVGKKVNSSGQISEESLGLEPLGAKVVWLKVHLSKSEIVPVAEVDGVLELADIFCCILITYFAERMISAKTLRRNAVMQLAADKNVIAFTYRQNGLLVGCKYRTIKKRFWQEKGTEKMLYGIDDINDVAEIIIVEGEIDKLSLEEAGFCNCVSVPAGAPEKVSTKELPSVQKDLAYQYLWNCKENLDKVSRIILATDGDISGQALAEELARRLGKDRCWQVRWPKKDDSCCFKDANEV</sequence>
<dbReference type="Gene3D" id="3.40.1360.10">
    <property type="match status" value="1"/>
</dbReference>
<reference evidence="2" key="1">
    <citation type="submission" date="2018-02" db="EMBL/GenBank/DDBJ databases">
        <authorList>
            <person name="Cohen D.B."/>
            <person name="Kent A.D."/>
        </authorList>
    </citation>
    <scope>NUCLEOTIDE SEQUENCE</scope>
</reference>
<dbReference type="GO" id="GO:0043139">
    <property type="term" value="F:5'-3' DNA helicase activity"/>
    <property type="evidence" value="ECO:0007669"/>
    <property type="project" value="InterPro"/>
</dbReference>
<evidence type="ECO:0000259" key="1">
    <source>
        <dbReference type="SMART" id="SM00493"/>
    </source>
</evidence>
<protein>
    <recommendedName>
        <fullName evidence="1">Toprim domain-containing protein</fullName>
    </recommendedName>
</protein>